<dbReference type="SMART" id="SM00906">
    <property type="entry name" value="Fungal_trans"/>
    <property type="match status" value="1"/>
</dbReference>
<evidence type="ECO:0000256" key="3">
    <source>
        <dbReference type="ARBA" id="ARBA00023125"/>
    </source>
</evidence>
<dbReference type="PANTHER" id="PTHR47171">
    <property type="entry name" value="FARA-RELATED"/>
    <property type="match status" value="1"/>
</dbReference>
<evidence type="ECO:0000256" key="1">
    <source>
        <dbReference type="ARBA" id="ARBA00022833"/>
    </source>
</evidence>
<dbReference type="GO" id="GO:0003677">
    <property type="term" value="F:DNA binding"/>
    <property type="evidence" value="ECO:0007669"/>
    <property type="project" value="UniProtKB-KW"/>
</dbReference>
<dbReference type="VEuPathDB" id="FungiDB:Z519_01814"/>
<feature type="region of interest" description="Disordered" evidence="6">
    <location>
        <begin position="1"/>
        <end position="165"/>
    </location>
</feature>
<dbReference type="Pfam" id="PF04082">
    <property type="entry name" value="Fungal_trans"/>
    <property type="match status" value="1"/>
</dbReference>
<dbReference type="CDD" id="cd12148">
    <property type="entry name" value="fungal_TF_MHR"/>
    <property type="match status" value="1"/>
</dbReference>
<feature type="compositionally biased region" description="Basic residues" evidence="6">
    <location>
        <begin position="7"/>
        <end position="23"/>
    </location>
</feature>
<keyword evidence="1" id="KW-0862">Zinc</keyword>
<protein>
    <recommendedName>
        <fullName evidence="7">Xylanolytic transcriptional activator regulatory domain-containing protein</fullName>
    </recommendedName>
</protein>
<dbReference type="GeneID" id="27694742"/>
<organism evidence="8 9">
    <name type="scientific">Cladophialophora bantiana (strain ATCC 10958 / CBS 173.52 / CDC B-1940 / NIH 8579)</name>
    <name type="common">Xylohypha bantiana</name>
    <dbReference type="NCBI Taxonomy" id="1442370"/>
    <lineage>
        <taxon>Eukaryota</taxon>
        <taxon>Fungi</taxon>
        <taxon>Dikarya</taxon>
        <taxon>Ascomycota</taxon>
        <taxon>Pezizomycotina</taxon>
        <taxon>Eurotiomycetes</taxon>
        <taxon>Chaetothyriomycetidae</taxon>
        <taxon>Chaetothyriales</taxon>
        <taxon>Herpotrichiellaceae</taxon>
        <taxon>Cladophialophora</taxon>
    </lineage>
</organism>
<evidence type="ECO:0000313" key="9">
    <source>
        <dbReference type="Proteomes" id="UP000053789"/>
    </source>
</evidence>
<dbReference type="OrthoDB" id="39175at2759"/>
<keyword evidence="9" id="KW-1185">Reference proteome</keyword>
<keyword evidence="4" id="KW-0804">Transcription</keyword>
<evidence type="ECO:0000256" key="4">
    <source>
        <dbReference type="ARBA" id="ARBA00023163"/>
    </source>
</evidence>
<dbReference type="PANTHER" id="PTHR47171:SF5">
    <property type="entry name" value="ZN(II)2CYS6 TRANSCRIPTION FACTOR (EUROFUNG)"/>
    <property type="match status" value="1"/>
</dbReference>
<name>A0A0D2I4M4_CLAB1</name>
<dbReference type="GO" id="GO:0006351">
    <property type="term" value="P:DNA-templated transcription"/>
    <property type="evidence" value="ECO:0007669"/>
    <property type="project" value="InterPro"/>
</dbReference>
<feature type="compositionally biased region" description="Acidic residues" evidence="6">
    <location>
        <begin position="130"/>
        <end position="151"/>
    </location>
</feature>
<evidence type="ECO:0000256" key="6">
    <source>
        <dbReference type="SAM" id="MobiDB-lite"/>
    </source>
</evidence>
<dbReference type="GO" id="GO:0008270">
    <property type="term" value="F:zinc ion binding"/>
    <property type="evidence" value="ECO:0007669"/>
    <property type="project" value="InterPro"/>
</dbReference>
<dbReference type="HOGENOM" id="CLU_007427_1_1_1"/>
<dbReference type="EMBL" id="KN846981">
    <property type="protein sequence ID" value="KIW98230.1"/>
    <property type="molecule type" value="Genomic_DNA"/>
</dbReference>
<proteinExistence type="predicted"/>
<evidence type="ECO:0000256" key="5">
    <source>
        <dbReference type="ARBA" id="ARBA00023242"/>
    </source>
</evidence>
<dbReference type="InterPro" id="IPR007219">
    <property type="entry name" value="XnlR_reg_dom"/>
</dbReference>
<gene>
    <name evidence="8" type="ORF">Z519_01814</name>
</gene>
<evidence type="ECO:0000313" key="8">
    <source>
        <dbReference type="EMBL" id="KIW98230.1"/>
    </source>
</evidence>
<keyword evidence="3" id="KW-0238">DNA-binding</keyword>
<evidence type="ECO:0000259" key="7">
    <source>
        <dbReference type="SMART" id="SM00906"/>
    </source>
</evidence>
<feature type="compositionally biased region" description="Polar residues" evidence="6">
    <location>
        <begin position="24"/>
        <end position="37"/>
    </location>
</feature>
<feature type="compositionally biased region" description="Polar residues" evidence="6">
    <location>
        <begin position="73"/>
        <end position="95"/>
    </location>
</feature>
<accession>A0A0D2I4M4</accession>
<reference evidence="8" key="1">
    <citation type="submission" date="2015-01" db="EMBL/GenBank/DDBJ databases">
        <title>The Genome Sequence of Cladophialophora bantiana CBS 173.52.</title>
        <authorList>
            <consortium name="The Broad Institute Genomics Platform"/>
            <person name="Cuomo C."/>
            <person name="de Hoog S."/>
            <person name="Gorbushina A."/>
            <person name="Stielow B."/>
            <person name="Teixiera M."/>
            <person name="Abouelleil A."/>
            <person name="Chapman S.B."/>
            <person name="Priest M."/>
            <person name="Young S.K."/>
            <person name="Wortman J."/>
            <person name="Nusbaum C."/>
            <person name="Birren B."/>
        </authorList>
    </citation>
    <scope>NUCLEOTIDE SEQUENCE [LARGE SCALE GENOMIC DNA]</scope>
    <source>
        <strain evidence="8">CBS 173.52</strain>
    </source>
</reference>
<keyword evidence="5" id="KW-0539">Nucleus</keyword>
<evidence type="ECO:0000256" key="2">
    <source>
        <dbReference type="ARBA" id="ARBA00023015"/>
    </source>
</evidence>
<sequence length="689" mass="76062">MSACAAMRKRLRRNDHNARRRTLANKQPPQPESGSNPLPSPRSLDQDLNLTFDYSVLQGGQVPTPLYPPARLSSANQSYRPVLQSANPCSSTTLQAGARQKSLPEDPVSPTPGSSGALSGRDRVVCANDQSDDEADDERDDQADDPADDPAENTATYDTGHQPDSCGQASYLGESGYMPVFTQLRSTSNARPIEPLTIDIHYTISPLNLTLQVSYADAFTKSCYCFCPILDKATLKDPKFSGSLLLQQALAMVGTIIQPSLLHIDDPASHYEKARILLHRGVEPNPLATLVAVMFFYWWTTCPPNVVSMNGSWWWTGVAIRQAQELGFHREPKPDQRMRPGETVGLRRRIWWTLFARERLTSLCQGRPPIINTEDCDVRAPSTDDFPDPADPRASIFIQWVRLCSIIGRVGDQLRRSPQANGQAHGLLNELKVWVNSLPSNLQLPFASYPTEGFNPDISQLHLPYLSSLTLLHMKKSSRSVPTAHSIAILAASCTARIFEDLLTRGSLKFLQGMAGWHIAIALLALLHARQTKSLELAAVAQFNILRVALKEMAQRWPSAGMYDKGIDKLLAAQTQLEQSDLSADTDPITALDRIQPPHVVSHPSETMQTPTGDREDMSAYFPFATPDTSPLFEILLSHAELPRFLGIDSSGDVGMLLFDLFDEPFGVGGFGQDNFPSVWDPNPQGQIF</sequence>
<dbReference type="Proteomes" id="UP000053789">
    <property type="component" value="Unassembled WGS sequence"/>
</dbReference>
<dbReference type="RefSeq" id="XP_016624899.1">
    <property type="nucleotide sequence ID" value="XM_016759571.1"/>
</dbReference>
<dbReference type="AlphaFoldDB" id="A0A0D2I4M4"/>
<dbReference type="InterPro" id="IPR052073">
    <property type="entry name" value="Amide_Lactam_Regulators"/>
</dbReference>
<feature type="domain" description="Xylanolytic transcriptional activator regulatory" evidence="7">
    <location>
        <begin position="312"/>
        <end position="387"/>
    </location>
</feature>
<keyword evidence="2" id="KW-0805">Transcription regulation</keyword>